<keyword evidence="7 9" id="KW-0811">Translocation</keyword>
<evidence type="ECO:0000256" key="1">
    <source>
        <dbReference type="ARBA" id="ARBA00004370"/>
    </source>
</evidence>
<evidence type="ECO:0000313" key="10">
    <source>
        <dbReference type="EMBL" id="MDO6423267.1"/>
    </source>
</evidence>
<dbReference type="PRINTS" id="PR01650">
    <property type="entry name" value="SECETRNLCASE"/>
</dbReference>
<accession>A0AAW7X9Z0</accession>
<dbReference type="InterPro" id="IPR005807">
    <property type="entry name" value="SecE_bac"/>
</dbReference>
<dbReference type="GO" id="GO:0005886">
    <property type="term" value="C:plasma membrane"/>
    <property type="evidence" value="ECO:0007669"/>
    <property type="project" value="UniProtKB-UniRule"/>
</dbReference>
<dbReference type="AlphaFoldDB" id="A0AAW7X9Z0"/>
<dbReference type="GO" id="GO:0043952">
    <property type="term" value="P:protein transport by the Sec complex"/>
    <property type="evidence" value="ECO:0007669"/>
    <property type="project" value="UniProtKB-UniRule"/>
</dbReference>
<dbReference type="PANTHER" id="PTHR33910:SF1">
    <property type="entry name" value="PROTEIN TRANSLOCASE SUBUNIT SECE"/>
    <property type="match status" value="1"/>
</dbReference>
<protein>
    <recommendedName>
        <fullName evidence="9">Protein translocase subunit SecE</fullName>
    </recommendedName>
</protein>
<sequence length="121" mass="13173">MNANVEKEFRLDPLKWVVVVALVVGAAIANSYYSDILVLYRVLALVGVAVVCAAIAVNTEKGNNFWELLKGAQIELRKVVWPTGPEITQTTLIVVAVVIVTGFILWGLDSLLGYLFSLIIA</sequence>
<keyword evidence="4 9" id="KW-0812">Transmembrane</keyword>
<comment type="subunit">
    <text evidence="9">Component of the Sec protein translocase complex. Heterotrimer consisting of SecY, SecE and SecG subunits. The heterotrimers can form oligomers, although 1 heterotrimer is thought to be able to translocate proteins. Interacts with the ribosome. Interacts with SecDF, and other proteins may be involved. Interacts with SecA.</text>
</comment>
<proteinExistence type="inferred from homology"/>
<dbReference type="InterPro" id="IPR001901">
    <property type="entry name" value="Translocase_SecE/Sec61-g"/>
</dbReference>
<evidence type="ECO:0000256" key="8">
    <source>
        <dbReference type="ARBA" id="ARBA00023136"/>
    </source>
</evidence>
<evidence type="ECO:0000256" key="3">
    <source>
        <dbReference type="ARBA" id="ARBA00022475"/>
    </source>
</evidence>
<dbReference type="GO" id="GO:0008320">
    <property type="term" value="F:protein transmembrane transporter activity"/>
    <property type="evidence" value="ECO:0007669"/>
    <property type="project" value="UniProtKB-UniRule"/>
</dbReference>
<keyword evidence="3 9" id="KW-1003">Cell membrane</keyword>
<feature type="transmembrane region" description="Helical" evidence="9">
    <location>
        <begin position="92"/>
        <end position="116"/>
    </location>
</feature>
<dbReference type="HAMAP" id="MF_00422">
    <property type="entry name" value="SecE"/>
    <property type="match status" value="1"/>
</dbReference>
<evidence type="ECO:0000256" key="5">
    <source>
        <dbReference type="ARBA" id="ARBA00022927"/>
    </source>
</evidence>
<organism evidence="10 11">
    <name type="scientific">Saccharophagus degradans</name>
    <dbReference type="NCBI Taxonomy" id="86304"/>
    <lineage>
        <taxon>Bacteria</taxon>
        <taxon>Pseudomonadati</taxon>
        <taxon>Pseudomonadota</taxon>
        <taxon>Gammaproteobacteria</taxon>
        <taxon>Cellvibrionales</taxon>
        <taxon>Cellvibrionaceae</taxon>
        <taxon>Saccharophagus</taxon>
    </lineage>
</organism>
<feature type="transmembrane region" description="Helical" evidence="9">
    <location>
        <begin position="38"/>
        <end position="57"/>
    </location>
</feature>
<evidence type="ECO:0000313" key="11">
    <source>
        <dbReference type="Proteomes" id="UP001169760"/>
    </source>
</evidence>
<keyword evidence="6 9" id="KW-1133">Transmembrane helix</keyword>
<evidence type="ECO:0000256" key="4">
    <source>
        <dbReference type="ARBA" id="ARBA00022692"/>
    </source>
</evidence>
<dbReference type="Gene3D" id="1.20.5.1030">
    <property type="entry name" value="Preprotein translocase secy subunit"/>
    <property type="match status" value="1"/>
</dbReference>
<evidence type="ECO:0000256" key="7">
    <source>
        <dbReference type="ARBA" id="ARBA00023010"/>
    </source>
</evidence>
<dbReference type="NCBIfam" id="TIGR00964">
    <property type="entry name" value="secE_bact"/>
    <property type="match status" value="1"/>
</dbReference>
<dbReference type="InterPro" id="IPR038379">
    <property type="entry name" value="SecE_sf"/>
</dbReference>
<dbReference type="Proteomes" id="UP001169760">
    <property type="component" value="Unassembled WGS sequence"/>
</dbReference>
<dbReference type="GeneID" id="98612604"/>
<comment type="caution">
    <text evidence="10">The sequence shown here is derived from an EMBL/GenBank/DDBJ whole genome shotgun (WGS) entry which is preliminary data.</text>
</comment>
<dbReference type="PANTHER" id="PTHR33910">
    <property type="entry name" value="PROTEIN TRANSLOCASE SUBUNIT SECE"/>
    <property type="match status" value="1"/>
</dbReference>
<gene>
    <name evidence="9 10" type="primary">secE</name>
    <name evidence="10" type="ORF">Q4521_12370</name>
</gene>
<evidence type="ECO:0000256" key="2">
    <source>
        <dbReference type="ARBA" id="ARBA00022448"/>
    </source>
</evidence>
<dbReference type="PROSITE" id="PS01067">
    <property type="entry name" value="SECE_SEC61G"/>
    <property type="match status" value="1"/>
</dbReference>
<feature type="transmembrane region" description="Helical" evidence="9">
    <location>
        <begin position="14"/>
        <end position="33"/>
    </location>
</feature>
<evidence type="ECO:0000256" key="6">
    <source>
        <dbReference type="ARBA" id="ARBA00022989"/>
    </source>
</evidence>
<name>A0AAW7X9Z0_9GAMM</name>
<dbReference type="EMBL" id="JAUOPB010000008">
    <property type="protein sequence ID" value="MDO6423267.1"/>
    <property type="molecule type" value="Genomic_DNA"/>
</dbReference>
<dbReference type="GO" id="GO:0006605">
    <property type="term" value="P:protein targeting"/>
    <property type="evidence" value="ECO:0007669"/>
    <property type="project" value="UniProtKB-UniRule"/>
</dbReference>
<keyword evidence="5 9" id="KW-0653">Protein transport</keyword>
<keyword evidence="8 9" id="KW-0472">Membrane</keyword>
<comment type="function">
    <text evidence="9">Essential subunit of the Sec protein translocation channel SecYEG. Clamps together the 2 halves of SecY. May contact the channel plug during translocation.</text>
</comment>
<keyword evidence="2 9" id="KW-0813">Transport</keyword>
<dbReference type="Pfam" id="PF00584">
    <property type="entry name" value="SecE"/>
    <property type="match status" value="1"/>
</dbReference>
<dbReference type="GO" id="GO:0009306">
    <property type="term" value="P:protein secretion"/>
    <property type="evidence" value="ECO:0007669"/>
    <property type="project" value="UniProtKB-UniRule"/>
</dbReference>
<dbReference type="RefSeq" id="WP_011467401.1">
    <property type="nucleotide sequence ID" value="NZ_CP123764.1"/>
</dbReference>
<comment type="subcellular location">
    <subcellularLocation>
        <location evidence="1">Membrane</location>
    </subcellularLocation>
</comment>
<reference evidence="10" key="1">
    <citation type="submission" date="2023-07" db="EMBL/GenBank/DDBJ databases">
        <title>Genome content predicts the carbon catabolic preferences of heterotrophic bacteria.</title>
        <authorList>
            <person name="Gralka M."/>
        </authorList>
    </citation>
    <scope>NUCLEOTIDE SEQUENCE</scope>
    <source>
        <strain evidence="10">I3M17_2</strain>
    </source>
</reference>
<evidence type="ECO:0000256" key="9">
    <source>
        <dbReference type="HAMAP-Rule" id="MF_00422"/>
    </source>
</evidence>
<comment type="similarity">
    <text evidence="9">Belongs to the SecE/SEC61-gamma family.</text>
</comment>
<dbReference type="GO" id="GO:0065002">
    <property type="term" value="P:intracellular protein transmembrane transport"/>
    <property type="evidence" value="ECO:0007669"/>
    <property type="project" value="UniProtKB-UniRule"/>
</dbReference>
<comment type="caution">
    <text evidence="9">Lacks conserved residue(s) required for the propagation of feature annotation.</text>
</comment>